<organism evidence="1 2">
    <name type="scientific">Pleodorina starrii</name>
    <dbReference type="NCBI Taxonomy" id="330485"/>
    <lineage>
        <taxon>Eukaryota</taxon>
        <taxon>Viridiplantae</taxon>
        <taxon>Chlorophyta</taxon>
        <taxon>core chlorophytes</taxon>
        <taxon>Chlorophyceae</taxon>
        <taxon>CS clade</taxon>
        <taxon>Chlamydomonadales</taxon>
        <taxon>Volvocaceae</taxon>
        <taxon>Pleodorina</taxon>
    </lineage>
</organism>
<accession>A0A9W6FB50</accession>
<dbReference type="Proteomes" id="UP001165080">
    <property type="component" value="Unassembled WGS sequence"/>
</dbReference>
<proteinExistence type="predicted"/>
<reference evidence="1 2" key="1">
    <citation type="journal article" date="2023" name="Commun. Biol.">
        <title>Reorganization of the ancestral sex-determining regions during the evolution of trioecy in Pleodorina starrii.</title>
        <authorList>
            <person name="Takahashi K."/>
            <person name="Suzuki S."/>
            <person name="Kawai-Toyooka H."/>
            <person name="Yamamoto K."/>
            <person name="Hamaji T."/>
            <person name="Ootsuki R."/>
            <person name="Yamaguchi H."/>
            <person name="Kawachi M."/>
            <person name="Higashiyama T."/>
            <person name="Nozaki H."/>
        </authorList>
    </citation>
    <scope>NUCLEOTIDE SEQUENCE [LARGE SCALE GENOMIC DNA]</scope>
    <source>
        <strain evidence="1 2">NIES-4479</strain>
    </source>
</reference>
<keyword evidence="2" id="KW-1185">Reference proteome</keyword>
<dbReference type="EMBL" id="BRXU01000081">
    <property type="protein sequence ID" value="GLC63059.1"/>
    <property type="molecule type" value="Genomic_DNA"/>
</dbReference>
<protein>
    <submittedName>
        <fullName evidence="1">Uncharacterized protein</fullName>
    </submittedName>
</protein>
<dbReference type="AlphaFoldDB" id="A0A9W6FB50"/>
<evidence type="ECO:0000313" key="1">
    <source>
        <dbReference type="EMBL" id="GLC63059.1"/>
    </source>
</evidence>
<evidence type="ECO:0000313" key="2">
    <source>
        <dbReference type="Proteomes" id="UP001165080"/>
    </source>
</evidence>
<gene>
    <name evidence="1" type="primary">PLESTB004214</name>
    <name evidence="1" type="ORF">PLESTB_001976400</name>
</gene>
<sequence>MLYSRKGTGMDDQPFAFVEAPRDMTTLSPDQEFPADLAGLSLVELQVLHSRICHQLDHEYLIALGGPHPLTLDRRSRDGKAVFAVSSGALPADLDAVLTVDNVSVGQRLTGNDIDLGGLSQVVATVIDDEAVLYGEFQVEATVIEDWDPEDVNPSGSALSGVVEDWRADTNGEVTLSAYVYVQTAEHGPLGVTLRQALEALNTARAQYLDWLRSRRAR</sequence>
<comment type="caution">
    <text evidence="1">The sequence shown here is derived from an EMBL/GenBank/DDBJ whole genome shotgun (WGS) entry which is preliminary data.</text>
</comment>
<name>A0A9W6FB50_9CHLO</name>